<dbReference type="OrthoDB" id="2590746at2759"/>
<feature type="compositionally biased region" description="Polar residues" evidence="1">
    <location>
        <begin position="212"/>
        <end position="238"/>
    </location>
</feature>
<reference evidence="2" key="1">
    <citation type="submission" date="2021-02" db="EMBL/GenBank/DDBJ databases">
        <authorList>
            <person name="Nieuwenhuis M."/>
            <person name="Van De Peppel L.J.J."/>
        </authorList>
    </citation>
    <scope>NUCLEOTIDE SEQUENCE</scope>
    <source>
        <strain evidence="2">D49</strain>
    </source>
</reference>
<feature type="compositionally biased region" description="Low complexity" evidence="1">
    <location>
        <begin position="289"/>
        <end position="303"/>
    </location>
</feature>
<feature type="region of interest" description="Disordered" evidence="1">
    <location>
        <begin position="13"/>
        <end position="62"/>
    </location>
</feature>
<gene>
    <name evidence="2" type="ORF">H0H81_006962</name>
</gene>
<evidence type="ECO:0000313" key="2">
    <source>
        <dbReference type="EMBL" id="KAG5651911.1"/>
    </source>
</evidence>
<organism evidence="2 3">
    <name type="scientific">Sphagnurus paluster</name>
    <dbReference type="NCBI Taxonomy" id="117069"/>
    <lineage>
        <taxon>Eukaryota</taxon>
        <taxon>Fungi</taxon>
        <taxon>Dikarya</taxon>
        <taxon>Basidiomycota</taxon>
        <taxon>Agaricomycotina</taxon>
        <taxon>Agaricomycetes</taxon>
        <taxon>Agaricomycetidae</taxon>
        <taxon>Agaricales</taxon>
        <taxon>Tricholomatineae</taxon>
        <taxon>Lyophyllaceae</taxon>
        <taxon>Sphagnurus</taxon>
    </lineage>
</organism>
<reference evidence="2" key="2">
    <citation type="submission" date="2021-10" db="EMBL/GenBank/DDBJ databases">
        <title>Phylogenomics reveals ancestral predisposition of the termite-cultivated fungus Termitomyces towards a domesticated lifestyle.</title>
        <authorList>
            <person name="Auxier B."/>
            <person name="Grum-Grzhimaylo A."/>
            <person name="Cardenas M.E."/>
            <person name="Lodge J.D."/>
            <person name="Laessoe T."/>
            <person name="Pedersen O."/>
            <person name="Smith M.E."/>
            <person name="Kuyper T.W."/>
            <person name="Franco-Molano E.A."/>
            <person name="Baroni T.J."/>
            <person name="Aanen D.K."/>
        </authorList>
    </citation>
    <scope>NUCLEOTIDE SEQUENCE</scope>
    <source>
        <strain evidence="2">D49</strain>
    </source>
</reference>
<evidence type="ECO:0000256" key="1">
    <source>
        <dbReference type="SAM" id="MobiDB-lite"/>
    </source>
</evidence>
<dbReference type="AlphaFoldDB" id="A0A9P7KGU6"/>
<evidence type="ECO:0000313" key="3">
    <source>
        <dbReference type="Proteomes" id="UP000717328"/>
    </source>
</evidence>
<feature type="compositionally biased region" description="Low complexity" evidence="1">
    <location>
        <begin position="509"/>
        <end position="524"/>
    </location>
</feature>
<feature type="compositionally biased region" description="Gly residues" evidence="1">
    <location>
        <begin position="446"/>
        <end position="455"/>
    </location>
</feature>
<feature type="compositionally biased region" description="Acidic residues" evidence="1">
    <location>
        <begin position="36"/>
        <end position="45"/>
    </location>
</feature>
<feature type="region of interest" description="Disordered" evidence="1">
    <location>
        <begin position="91"/>
        <end position="138"/>
    </location>
</feature>
<feature type="compositionally biased region" description="Acidic residues" evidence="1">
    <location>
        <begin position="543"/>
        <end position="554"/>
    </location>
</feature>
<comment type="caution">
    <text evidence="2">The sequence shown here is derived from an EMBL/GenBank/DDBJ whole genome shotgun (WGS) entry which is preliminary data.</text>
</comment>
<dbReference type="Proteomes" id="UP000717328">
    <property type="component" value="Unassembled WGS sequence"/>
</dbReference>
<feature type="region of interest" description="Disordered" evidence="1">
    <location>
        <begin position="271"/>
        <end position="341"/>
    </location>
</feature>
<sequence length="709" mass="75365">MFSSIASFLPSLHLNGSNNNGSIVQHTTPPLKPTDNPEEDEDEEEAYKQSPPEDEAGAKKAKTKAVHETFIIVRPPPAKSNHPLNLQVQLVPPANRPPRQSYEDSDATNTSASLTRTASNRSDTSSYGSTASFASTASNASTRRTIIPLYNLQAHNVMTNTIVDAGTDAKIAKFQKRGIELIDLALLEPVEVWSERPRAVAVARNSRPVTPDPSTSTAESSVTSLAAGSSPKSAPIQVSSTPTTPTGPSPSLPTKRSNLFGKMFKRKESASQLAIPAPSLASRFSPKSPAKTITPDPAATPTPRSSRHSRNLSAALPPALAGKLRGRSSSPNPNALGLGLLQIPSDNDPNYAGNGSAADLSTPTTAMATTTAEEPKILRPPVLGIQPTLSFSYAAGAVPPEPIPLTSLTKTGRALMYVWFVRKWYKRRADDADGGSLLAMMQSRGSGNGNGGNPAGEGVEVRFEWKRSGSKARVRRDREGNGNGREKSEGLVKGSRDRLRDKEKLSHRLSTISHQSLSTSLSASDEGHRDRNGVPSRVSFVQDDGEDSDPEDSETPWVCTLKIRRTAAGAGGTTGSGFSARSRRVASGASGRSGMMGPEELGVLPSSQAQVVKVKVGTLSPTPHHPKVVAMLKVPFPLPDVEVETMGIVKRPVGPPNARPAPTQWEGLTLTAEEIKDVVCSTAMWLVVREGFGGIGKVSRKGDGWRIRA</sequence>
<protein>
    <submittedName>
        <fullName evidence="2">Uncharacterized protein</fullName>
    </submittedName>
</protein>
<feature type="region of interest" description="Disordered" evidence="1">
    <location>
        <begin position="203"/>
        <end position="257"/>
    </location>
</feature>
<keyword evidence="3" id="KW-1185">Reference proteome</keyword>
<feature type="compositionally biased region" description="Low complexity" evidence="1">
    <location>
        <begin position="124"/>
        <end position="138"/>
    </location>
</feature>
<name>A0A9P7KGU6_9AGAR</name>
<feature type="compositionally biased region" description="Basic and acidic residues" evidence="1">
    <location>
        <begin position="476"/>
        <end position="506"/>
    </location>
</feature>
<proteinExistence type="predicted"/>
<feature type="region of interest" description="Disordered" evidence="1">
    <location>
        <begin position="445"/>
        <end position="555"/>
    </location>
</feature>
<accession>A0A9P7KGU6</accession>
<feature type="compositionally biased region" description="Polar residues" evidence="1">
    <location>
        <begin position="107"/>
        <end position="123"/>
    </location>
</feature>
<dbReference type="EMBL" id="JABCKI010000183">
    <property type="protein sequence ID" value="KAG5651911.1"/>
    <property type="molecule type" value="Genomic_DNA"/>
</dbReference>